<dbReference type="InterPro" id="IPR006861">
    <property type="entry name" value="HABP4_PAIRBP1-bd"/>
</dbReference>
<evidence type="ECO:0000256" key="4">
    <source>
        <dbReference type="ARBA" id="ARBA00004604"/>
    </source>
</evidence>
<dbReference type="InterPro" id="IPR039764">
    <property type="entry name" value="HABP4/SERBP1-like"/>
</dbReference>
<dbReference type="OMA" id="WNWGCVE"/>
<keyword evidence="5" id="KW-0963">Cytoplasm</keyword>
<dbReference type="GO" id="GO:0003723">
    <property type="term" value="F:RNA binding"/>
    <property type="evidence" value="ECO:0007669"/>
    <property type="project" value="InterPro"/>
</dbReference>
<comment type="similarity">
    <text evidence="8">Belongs to the SERBP1-HABP4 family.</text>
</comment>
<feature type="compositionally biased region" description="Basic and acidic residues" evidence="9">
    <location>
        <begin position="123"/>
        <end position="142"/>
    </location>
</feature>
<keyword evidence="7" id="KW-0539">Nucleus</keyword>
<evidence type="ECO:0000256" key="6">
    <source>
        <dbReference type="ARBA" id="ARBA00022845"/>
    </source>
</evidence>
<dbReference type="Proteomes" id="UP000261620">
    <property type="component" value="Unplaced"/>
</dbReference>
<dbReference type="GO" id="GO:0033120">
    <property type="term" value="P:positive regulation of RNA splicing"/>
    <property type="evidence" value="ECO:0007669"/>
    <property type="project" value="TreeGrafter"/>
</dbReference>
<accession>A0A3Q3VLQ5</accession>
<dbReference type="Pfam" id="PF04774">
    <property type="entry name" value="HABP4_PAI-RBP1"/>
    <property type="match status" value="1"/>
</dbReference>
<dbReference type="PANTHER" id="PTHR12299:SF30">
    <property type="entry name" value="INTRACELLULAR HYALURONAN-BINDING PROTEIN 4"/>
    <property type="match status" value="1"/>
</dbReference>
<dbReference type="STRING" id="94237.ENSMMOP00000001358"/>
<dbReference type="GO" id="GO:0045948">
    <property type="term" value="P:positive regulation of translational initiation"/>
    <property type="evidence" value="ECO:0007669"/>
    <property type="project" value="TreeGrafter"/>
</dbReference>
<dbReference type="AlphaFoldDB" id="A0A3Q3VLQ5"/>
<evidence type="ECO:0000256" key="8">
    <source>
        <dbReference type="ARBA" id="ARBA00035118"/>
    </source>
</evidence>
<dbReference type="GO" id="GO:0015030">
    <property type="term" value="C:Cajal body"/>
    <property type="evidence" value="ECO:0007669"/>
    <property type="project" value="UniProtKB-SubCell"/>
</dbReference>
<evidence type="ECO:0000256" key="1">
    <source>
        <dbReference type="ARBA" id="ARBA00004210"/>
    </source>
</evidence>
<name>A0A3Q3VLQ5_MOLML</name>
<evidence type="ECO:0000256" key="3">
    <source>
        <dbReference type="ARBA" id="ARBA00004408"/>
    </source>
</evidence>
<evidence type="ECO:0000313" key="12">
    <source>
        <dbReference type="Proteomes" id="UP000261620"/>
    </source>
</evidence>
<keyword evidence="6" id="KW-0810">Translation regulation</keyword>
<sequence length="286" mass="32213">HKGVPEGAYGCAVANRFGYLLDDDADPFDLMSEAEMAKEEEKKKKKKKEEEEEKEKEKQRAKQRRPGQRESQRDCQAIQDKSPQEFSIPKFVPDSDVRPRGRIGGRRGGGGYTRTSDNFNLRGKGEYDRHNGTGISPEEKRGGRGPWNWGCADEATKKNETNSSSETGATIEDGDVVVQVAMEMSLDEWKALQEIRRPKAEFNIRKAENKIPSKAKVIHQSKHREGMEDDRSFFCKSVNDITSLLDINFGSLGRPSRGGRGRATQGRPTSRTERAKPVLERVSSRL</sequence>
<evidence type="ECO:0000313" key="11">
    <source>
        <dbReference type="Ensembl" id="ENSMMOP00000001358.1"/>
    </source>
</evidence>
<reference evidence="11" key="1">
    <citation type="submission" date="2025-08" db="UniProtKB">
        <authorList>
            <consortium name="Ensembl"/>
        </authorList>
    </citation>
    <scope>IDENTIFICATION</scope>
</reference>
<feature type="region of interest" description="Disordered" evidence="9">
    <location>
        <begin position="249"/>
        <end position="286"/>
    </location>
</feature>
<feature type="region of interest" description="Disordered" evidence="9">
    <location>
        <begin position="31"/>
        <end position="172"/>
    </location>
</feature>
<dbReference type="SMART" id="SM01233">
    <property type="entry name" value="HABP4_PAI-RBP1"/>
    <property type="match status" value="1"/>
</dbReference>
<organism evidence="11 12">
    <name type="scientific">Mola mola</name>
    <name type="common">Ocean sunfish</name>
    <name type="synonym">Tetraodon mola</name>
    <dbReference type="NCBI Taxonomy" id="94237"/>
    <lineage>
        <taxon>Eukaryota</taxon>
        <taxon>Metazoa</taxon>
        <taxon>Chordata</taxon>
        <taxon>Craniata</taxon>
        <taxon>Vertebrata</taxon>
        <taxon>Euteleostomi</taxon>
        <taxon>Actinopterygii</taxon>
        <taxon>Neopterygii</taxon>
        <taxon>Teleostei</taxon>
        <taxon>Neoteleostei</taxon>
        <taxon>Acanthomorphata</taxon>
        <taxon>Eupercaria</taxon>
        <taxon>Tetraodontiformes</taxon>
        <taxon>Molidae</taxon>
        <taxon>Mola</taxon>
    </lineage>
</organism>
<feature type="compositionally biased region" description="Basic and acidic residues" evidence="9">
    <location>
        <begin position="270"/>
        <end position="286"/>
    </location>
</feature>
<dbReference type="InterPro" id="IPR032381">
    <property type="entry name" value="IHABP4_N"/>
</dbReference>
<evidence type="ECO:0000256" key="7">
    <source>
        <dbReference type="ARBA" id="ARBA00023242"/>
    </source>
</evidence>
<reference evidence="11" key="2">
    <citation type="submission" date="2025-09" db="UniProtKB">
        <authorList>
            <consortium name="Ensembl"/>
        </authorList>
    </citation>
    <scope>IDENTIFICATION</scope>
</reference>
<keyword evidence="12" id="KW-1185">Reference proteome</keyword>
<evidence type="ECO:0000256" key="9">
    <source>
        <dbReference type="SAM" id="MobiDB-lite"/>
    </source>
</evidence>
<dbReference type="GO" id="GO:0010494">
    <property type="term" value="C:cytoplasmic stress granule"/>
    <property type="evidence" value="ECO:0007669"/>
    <property type="project" value="UniProtKB-SubCell"/>
</dbReference>
<dbReference type="Pfam" id="PF16174">
    <property type="entry name" value="IHABP4_N"/>
    <property type="match status" value="1"/>
</dbReference>
<comment type="subcellular location">
    <subcellularLocation>
        <location evidence="1">Cytoplasm</location>
        <location evidence="1">Stress granule</location>
    </subcellularLocation>
    <subcellularLocation>
        <location evidence="2">Nucleus speckle</location>
    </subcellularLocation>
    <subcellularLocation>
        <location evidence="3">Nucleus</location>
        <location evidence="3">Cajal body</location>
    </subcellularLocation>
    <subcellularLocation>
        <location evidence="4">Nucleus</location>
        <location evidence="4">Nucleolus</location>
    </subcellularLocation>
</comment>
<dbReference type="GO" id="GO:0016607">
    <property type="term" value="C:nuclear speck"/>
    <property type="evidence" value="ECO:0007669"/>
    <property type="project" value="UniProtKB-SubCell"/>
</dbReference>
<evidence type="ECO:0000256" key="2">
    <source>
        <dbReference type="ARBA" id="ARBA00004324"/>
    </source>
</evidence>
<evidence type="ECO:0000256" key="5">
    <source>
        <dbReference type="ARBA" id="ARBA00022490"/>
    </source>
</evidence>
<protein>
    <recommendedName>
        <fullName evidence="10">Hyaluronan/mRNA-binding protein domain-containing protein</fullName>
    </recommendedName>
</protein>
<proteinExistence type="inferred from homology"/>
<evidence type="ECO:0000259" key="10">
    <source>
        <dbReference type="SMART" id="SM01233"/>
    </source>
</evidence>
<dbReference type="Ensembl" id="ENSMMOT00000001386.1">
    <property type="protein sequence ID" value="ENSMMOP00000001358.1"/>
    <property type="gene ID" value="ENSMMOG00000001143.1"/>
</dbReference>
<dbReference type="GO" id="GO:0005730">
    <property type="term" value="C:nucleolus"/>
    <property type="evidence" value="ECO:0007669"/>
    <property type="project" value="UniProtKB-SubCell"/>
</dbReference>
<feature type="domain" description="Hyaluronan/mRNA-binding protein" evidence="10">
    <location>
        <begin position="123"/>
        <end position="210"/>
    </location>
</feature>
<dbReference type="PANTHER" id="PTHR12299">
    <property type="entry name" value="HYALURONIC ACID-BINDING PROTEIN 4"/>
    <property type="match status" value="1"/>
</dbReference>